<evidence type="ECO:0000256" key="3">
    <source>
        <dbReference type="ARBA" id="ARBA00022694"/>
    </source>
</evidence>
<dbReference type="InterPro" id="IPR022450">
    <property type="entry name" value="TsaD"/>
</dbReference>
<dbReference type="GO" id="GO:0002949">
    <property type="term" value="P:tRNA threonylcarbamoyladenosine modification"/>
    <property type="evidence" value="ECO:0007669"/>
    <property type="project" value="UniProtKB-UniRule"/>
</dbReference>
<evidence type="ECO:0000256" key="4">
    <source>
        <dbReference type="ARBA" id="ARBA00022723"/>
    </source>
</evidence>
<evidence type="ECO:0000313" key="13">
    <source>
        <dbReference type="Proteomes" id="UP000182836"/>
    </source>
</evidence>
<dbReference type="SUPFAM" id="SSF53067">
    <property type="entry name" value="Actin-like ATPase domain"/>
    <property type="match status" value="1"/>
</dbReference>
<feature type="binding site" evidence="8">
    <location>
        <position position="189"/>
    </location>
    <ligand>
        <name>substrate</name>
    </ligand>
</feature>
<comment type="cofactor">
    <cofactor evidence="8">
        <name>Fe(2+)</name>
        <dbReference type="ChEBI" id="CHEBI:29033"/>
    </cofactor>
    <text evidence="8">Binds 1 Fe(2+) ion per subunit.</text>
</comment>
<sequence>MMTNNWKQKVYQRREEALAANKPIRILGIETSCDETSAAVIENGTVILSNVISSQIESHKRFGGVVPEVASRHHVENITVIIEQALQEADCTFDDIDAIAVTYGPGLVGALLVGVAAAKAISFARGIPLIGVHHIAGHIYANRFVKELEFPLVALVVSGGHTELVYMKEHGAYEIIGQTRDDAVGEAYDKVARSLGLPYPGGPHIDRLAHEGIPSIPLPRAWLEGTYDFSFSGLKSAVLNTLHNAAQRGETIEPQTLAASFQDSVVEVLVDKSFRLIRERPVKQLLLAGGVAANKGLRGALTERAEREGVELIIPPLSLCTDNAAMIAGAGYIEYKKGKLADMSLNGIPGLPLQ</sequence>
<dbReference type="NCBIfam" id="TIGR03723">
    <property type="entry name" value="T6A_TsaD_YgjD"/>
    <property type="match status" value="1"/>
</dbReference>
<evidence type="ECO:0000256" key="2">
    <source>
        <dbReference type="ARBA" id="ARBA00022679"/>
    </source>
</evidence>
<dbReference type="PRINTS" id="PR00789">
    <property type="entry name" value="OSIALOPTASE"/>
</dbReference>
<evidence type="ECO:0000313" key="12">
    <source>
        <dbReference type="Proteomes" id="UP000037269"/>
    </source>
</evidence>
<comment type="similarity">
    <text evidence="8">Belongs to the KAE1 / TsaD family.</text>
</comment>
<feature type="binding site" evidence="8">
    <location>
        <begin position="156"/>
        <end position="160"/>
    </location>
    <ligand>
        <name>substrate</name>
    </ligand>
</feature>
<dbReference type="EMBL" id="LGUG01000013">
    <property type="protein sequence ID" value="KON84062.1"/>
    <property type="molecule type" value="Genomic_DNA"/>
</dbReference>
<evidence type="ECO:0000313" key="10">
    <source>
        <dbReference type="EMBL" id="KON84062.1"/>
    </source>
</evidence>
<name>A0A0D1XLG3_ANEMI</name>
<dbReference type="FunFam" id="3.30.420.40:FF:000040">
    <property type="entry name" value="tRNA N6-adenosine threonylcarbamoyltransferase"/>
    <property type="match status" value="1"/>
</dbReference>
<organism evidence="10 12">
    <name type="scientific">Aneurinibacillus migulanus</name>
    <name type="common">Bacillus migulanus</name>
    <dbReference type="NCBI Taxonomy" id="47500"/>
    <lineage>
        <taxon>Bacteria</taxon>
        <taxon>Bacillati</taxon>
        <taxon>Bacillota</taxon>
        <taxon>Bacilli</taxon>
        <taxon>Bacillales</taxon>
        <taxon>Paenibacillaceae</taxon>
        <taxon>Aneurinibacillus group</taxon>
        <taxon>Aneurinibacillus</taxon>
    </lineage>
</organism>
<dbReference type="GO" id="GO:0005737">
    <property type="term" value="C:cytoplasm"/>
    <property type="evidence" value="ECO:0007669"/>
    <property type="project" value="UniProtKB-SubCell"/>
</dbReference>
<accession>A0A0D1XLG3</accession>
<dbReference type="AlphaFoldDB" id="A0A0D1XLG3"/>
<gene>
    <name evidence="8" type="primary">tsaD</name>
    <name evidence="10" type="ORF">AF333_29255</name>
    <name evidence="11" type="ORF">SAMN04487909_115106</name>
</gene>
<comment type="subcellular location">
    <subcellularLocation>
        <location evidence="8">Cytoplasm</location>
    </subcellularLocation>
</comment>
<evidence type="ECO:0000256" key="7">
    <source>
        <dbReference type="ARBA" id="ARBA00048117"/>
    </source>
</evidence>
<evidence type="ECO:0000256" key="1">
    <source>
        <dbReference type="ARBA" id="ARBA00022490"/>
    </source>
</evidence>
<reference evidence="10 12" key="1">
    <citation type="submission" date="2015-07" db="EMBL/GenBank/DDBJ databases">
        <title>Fjat-14205 dsm 2895.</title>
        <authorList>
            <person name="Liu B."/>
            <person name="Wang J."/>
            <person name="Zhu Y."/>
            <person name="Liu G."/>
            <person name="Chen Q."/>
            <person name="Chen Z."/>
            <person name="Lan J."/>
            <person name="Che J."/>
            <person name="Ge C."/>
            <person name="Shi H."/>
            <person name="Pan Z."/>
            <person name="Liu X."/>
        </authorList>
    </citation>
    <scope>NUCLEOTIDE SEQUENCE [LARGE SCALE GENOMIC DNA]</scope>
    <source>
        <strain evidence="10 12">DSM 2895</strain>
    </source>
</reference>
<keyword evidence="1 8" id="KW-0963">Cytoplasm</keyword>
<dbReference type="Proteomes" id="UP000037269">
    <property type="component" value="Unassembled WGS sequence"/>
</dbReference>
<dbReference type="Gene3D" id="3.30.420.40">
    <property type="match status" value="2"/>
</dbReference>
<feature type="binding site" evidence="8">
    <location>
        <position position="202"/>
    </location>
    <ligand>
        <name>substrate</name>
    </ligand>
</feature>
<keyword evidence="3 8" id="KW-0819">tRNA processing</keyword>
<dbReference type="PANTHER" id="PTHR11735:SF6">
    <property type="entry name" value="TRNA N6-ADENOSINE THREONYLCARBAMOYLTRANSFERASE, MITOCHONDRIAL"/>
    <property type="match status" value="1"/>
</dbReference>
<dbReference type="PANTHER" id="PTHR11735">
    <property type="entry name" value="TRNA N6-ADENOSINE THREONYLCARBAMOYLTRANSFERASE"/>
    <property type="match status" value="1"/>
</dbReference>
<dbReference type="EMBL" id="FNED01000015">
    <property type="protein sequence ID" value="SDJ31371.1"/>
    <property type="molecule type" value="Genomic_DNA"/>
</dbReference>
<feature type="binding site" evidence="8">
    <location>
        <position position="322"/>
    </location>
    <ligand>
        <name>Fe cation</name>
        <dbReference type="ChEBI" id="CHEBI:24875"/>
    </ligand>
</feature>
<keyword evidence="5 8" id="KW-0408">Iron</keyword>
<reference evidence="11 13" key="2">
    <citation type="submission" date="2016-10" db="EMBL/GenBank/DDBJ databases">
        <authorList>
            <person name="de Groot N.N."/>
        </authorList>
    </citation>
    <scope>NUCLEOTIDE SEQUENCE [LARGE SCALE GENOMIC DNA]</scope>
    <source>
        <strain evidence="11 13">DSM 2895</strain>
    </source>
</reference>
<dbReference type="GO" id="GO:0005506">
    <property type="term" value="F:iron ion binding"/>
    <property type="evidence" value="ECO:0007669"/>
    <property type="project" value="UniProtKB-UniRule"/>
</dbReference>
<dbReference type="InterPro" id="IPR043129">
    <property type="entry name" value="ATPase_NBD"/>
</dbReference>
<feature type="binding site" evidence="8">
    <location>
        <position position="134"/>
    </location>
    <ligand>
        <name>Fe cation</name>
        <dbReference type="ChEBI" id="CHEBI:24875"/>
    </ligand>
</feature>
<evidence type="ECO:0000256" key="6">
    <source>
        <dbReference type="ARBA" id="ARBA00023315"/>
    </source>
</evidence>
<dbReference type="InterPro" id="IPR017861">
    <property type="entry name" value="KAE1/TsaD"/>
</dbReference>
<evidence type="ECO:0000259" key="9">
    <source>
        <dbReference type="Pfam" id="PF00814"/>
    </source>
</evidence>
<comment type="catalytic activity">
    <reaction evidence="7 8">
        <text>L-threonylcarbamoyladenylate + adenosine(37) in tRNA = N(6)-L-threonylcarbamoyladenosine(37) in tRNA + AMP + H(+)</text>
        <dbReference type="Rhea" id="RHEA:37059"/>
        <dbReference type="Rhea" id="RHEA-COMP:10162"/>
        <dbReference type="Rhea" id="RHEA-COMP:10163"/>
        <dbReference type="ChEBI" id="CHEBI:15378"/>
        <dbReference type="ChEBI" id="CHEBI:73682"/>
        <dbReference type="ChEBI" id="CHEBI:74411"/>
        <dbReference type="ChEBI" id="CHEBI:74418"/>
        <dbReference type="ChEBI" id="CHEBI:456215"/>
        <dbReference type="EC" id="2.3.1.234"/>
    </reaction>
</comment>
<dbReference type="PATRIC" id="fig|47500.8.peg.1907"/>
<feature type="domain" description="Gcp-like" evidence="9">
    <location>
        <begin position="47"/>
        <end position="328"/>
    </location>
</feature>
<dbReference type="GO" id="GO:0061711">
    <property type="term" value="F:tRNA N(6)-L-threonylcarbamoyladenine synthase activity"/>
    <property type="evidence" value="ECO:0007669"/>
    <property type="project" value="UniProtKB-EC"/>
</dbReference>
<dbReference type="EC" id="2.3.1.234" evidence="8"/>
<feature type="binding site" evidence="8">
    <location>
        <position position="294"/>
    </location>
    <ligand>
        <name>substrate</name>
    </ligand>
</feature>
<protein>
    <recommendedName>
        <fullName evidence="8">tRNA N6-adenosine threonylcarbamoyltransferase</fullName>
        <ecNumber evidence="8">2.3.1.234</ecNumber>
    </recommendedName>
    <alternativeName>
        <fullName evidence="8">N6-L-threonylcarbamoyladenine synthase</fullName>
        <shortName evidence="8">t(6)A synthase</shortName>
    </alternativeName>
    <alternativeName>
        <fullName evidence="8">t(6)A37 threonylcarbamoyladenosine biosynthesis protein TsaD</fullName>
    </alternativeName>
    <alternativeName>
        <fullName evidence="8">tRNA threonylcarbamoyladenosine biosynthesis protein TsaD</fullName>
    </alternativeName>
</protein>
<comment type="function">
    <text evidence="8">Required for the formation of a threonylcarbamoyl group on adenosine at position 37 (t(6)A37) in tRNAs that read codons beginning with adenine. Is involved in the transfer of the threonylcarbamoyl moiety of threonylcarbamoyl-AMP (TC-AMP) to the N6 group of A37, together with TsaE and TsaB. TsaD likely plays a direct catalytic role in this reaction.</text>
</comment>
<keyword evidence="12" id="KW-1185">Reference proteome</keyword>
<dbReference type="FunFam" id="3.30.420.40:FF:000012">
    <property type="entry name" value="tRNA N6-adenosine threonylcarbamoyltransferase"/>
    <property type="match status" value="1"/>
</dbReference>
<keyword evidence="6 8" id="KW-0012">Acyltransferase</keyword>
<evidence type="ECO:0000313" key="11">
    <source>
        <dbReference type="EMBL" id="SDJ31371.1"/>
    </source>
</evidence>
<keyword evidence="4 8" id="KW-0479">Metal-binding</keyword>
<dbReference type="InterPro" id="IPR000905">
    <property type="entry name" value="Gcp-like_dom"/>
</dbReference>
<feature type="binding site" evidence="8">
    <location>
        <position position="138"/>
    </location>
    <ligand>
        <name>Fe cation</name>
        <dbReference type="ChEBI" id="CHEBI:24875"/>
    </ligand>
</feature>
<proteinExistence type="inferred from homology"/>
<dbReference type="Pfam" id="PF00814">
    <property type="entry name" value="TsaD"/>
    <property type="match status" value="1"/>
</dbReference>
<evidence type="ECO:0000256" key="5">
    <source>
        <dbReference type="ARBA" id="ARBA00023004"/>
    </source>
</evidence>
<keyword evidence="2 8" id="KW-0808">Transferase</keyword>
<dbReference type="NCBIfam" id="TIGR00329">
    <property type="entry name" value="gcp_kae1"/>
    <property type="match status" value="1"/>
</dbReference>
<feature type="binding site" evidence="8">
    <location>
        <position position="206"/>
    </location>
    <ligand>
        <name>substrate</name>
    </ligand>
</feature>
<dbReference type="HAMAP" id="MF_01445">
    <property type="entry name" value="TsaD"/>
    <property type="match status" value="1"/>
</dbReference>
<dbReference type="STRING" id="47500.AF333_29255"/>
<evidence type="ECO:0000256" key="8">
    <source>
        <dbReference type="HAMAP-Rule" id="MF_01445"/>
    </source>
</evidence>
<dbReference type="OrthoDB" id="9806197at2"/>
<dbReference type="CDD" id="cd24133">
    <property type="entry name" value="ASKHA_NBD_TsaD_bac"/>
    <property type="match status" value="1"/>
</dbReference>
<dbReference type="Proteomes" id="UP000182836">
    <property type="component" value="Unassembled WGS sequence"/>
</dbReference>